<comment type="caution">
    <text evidence="1">The sequence shown here is derived from an EMBL/GenBank/DDBJ whole genome shotgun (WGS) entry which is preliminary data.</text>
</comment>
<dbReference type="EMBL" id="JAAIUW010000001">
    <property type="protein sequence ID" value="KAF7845219.1"/>
    <property type="molecule type" value="Genomic_DNA"/>
</dbReference>
<evidence type="ECO:0000313" key="1">
    <source>
        <dbReference type="EMBL" id="KAF7845219.1"/>
    </source>
</evidence>
<gene>
    <name evidence="1" type="ORF">G2W53_002124</name>
</gene>
<reference evidence="1" key="1">
    <citation type="submission" date="2020-09" db="EMBL/GenBank/DDBJ databases">
        <title>Genome-Enabled Discovery of Anthraquinone Biosynthesis in Senna tora.</title>
        <authorList>
            <person name="Kang S.-H."/>
            <person name="Pandey R.P."/>
            <person name="Lee C.-M."/>
            <person name="Sim J.-S."/>
            <person name="Jeong J.-T."/>
            <person name="Choi B.-S."/>
            <person name="Jung M."/>
            <person name="Ginzburg D."/>
            <person name="Zhao K."/>
            <person name="Won S.Y."/>
            <person name="Oh T.-J."/>
            <person name="Yu Y."/>
            <person name="Kim N.-H."/>
            <person name="Lee O.R."/>
            <person name="Lee T.-H."/>
            <person name="Bashyal P."/>
            <person name="Kim T.-S."/>
            <person name="Lee W.-H."/>
            <person name="Kawkins C."/>
            <person name="Kim C.-K."/>
            <person name="Kim J.S."/>
            <person name="Ahn B.O."/>
            <person name="Rhee S.Y."/>
            <person name="Sohng J.K."/>
        </authorList>
    </citation>
    <scope>NUCLEOTIDE SEQUENCE</scope>
    <source>
        <tissue evidence="1">Leaf</tissue>
    </source>
</reference>
<dbReference type="AlphaFoldDB" id="A0A835CK19"/>
<proteinExistence type="predicted"/>
<organism evidence="1 2">
    <name type="scientific">Senna tora</name>
    <dbReference type="NCBI Taxonomy" id="362788"/>
    <lineage>
        <taxon>Eukaryota</taxon>
        <taxon>Viridiplantae</taxon>
        <taxon>Streptophyta</taxon>
        <taxon>Embryophyta</taxon>
        <taxon>Tracheophyta</taxon>
        <taxon>Spermatophyta</taxon>
        <taxon>Magnoliopsida</taxon>
        <taxon>eudicotyledons</taxon>
        <taxon>Gunneridae</taxon>
        <taxon>Pentapetalae</taxon>
        <taxon>rosids</taxon>
        <taxon>fabids</taxon>
        <taxon>Fabales</taxon>
        <taxon>Fabaceae</taxon>
        <taxon>Caesalpinioideae</taxon>
        <taxon>Cassia clade</taxon>
        <taxon>Senna</taxon>
    </lineage>
</organism>
<evidence type="ECO:0000313" key="2">
    <source>
        <dbReference type="Proteomes" id="UP000634136"/>
    </source>
</evidence>
<keyword evidence="2" id="KW-1185">Reference proteome</keyword>
<sequence length="43" mass="4723">MDAAVSRNSSMIRSLASRYSKSLFLLKLSSATTTNSSFFVIFS</sequence>
<dbReference type="Proteomes" id="UP000634136">
    <property type="component" value="Unassembled WGS sequence"/>
</dbReference>
<name>A0A835CK19_9FABA</name>
<accession>A0A835CK19</accession>
<protein>
    <submittedName>
        <fullName evidence="1">Uncharacterized protein</fullName>
    </submittedName>
</protein>